<dbReference type="PANTHER" id="PTHR46401">
    <property type="entry name" value="GLYCOSYLTRANSFERASE WBBK-RELATED"/>
    <property type="match status" value="1"/>
</dbReference>
<proteinExistence type="predicted"/>
<dbReference type="GO" id="GO:0016757">
    <property type="term" value="F:glycosyltransferase activity"/>
    <property type="evidence" value="ECO:0007669"/>
    <property type="project" value="InterPro"/>
</dbReference>
<dbReference type="PANTHER" id="PTHR46401:SF2">
    <property type="entry name" value="GLYCOSYLTRANSFERASE WBBK-RELATED"/>
    <property type="match status" value="1"/>
</dbReference>
<dbReference type="SUPFAM" id="SSF53756">
    <property type="entry name" value="UDP-Glycosyltransferase/glycogen phosphorylase"/>
    <property type="match status" value="1"/>
</dbReference>
<feature type="domain" description="Glycosyltransferase subfamily 4-like N-terminal" evidence="3">
    <location>
        <begin position="16"/>
        <end position="177"/>
    </location>
</feature>
<dbReference type="OrthoDB" id="433681at2"/>
<dbReference type="InterPro" id="IPR001296">
    <property type="entry name" value="Glyco_trans_1"/>
</dbReference>
<dbReference type="RefSeq" id="WP_106227312.1">
    <property type="nucleotide sequence ID" value="NZ_PVTV01000012.1"/>
</dbReference>
<feature type="domain" description="Glycosyl transferase family 1" evidence="2">
    <location>
        <begin position="198"/>
        <end position="351"/>
    </location>
</feature>
<sequence length="378" mass="42009">MRIAFDHQAFCLQRTGGVSRYFCELARAMQQPADCLKIFAPVYRNVYLRELPRTIVRGIAVTDYPPYTASICTSLNGRLASALIESWQPDIIHETYYSNRRSGSKKAPTVLSVFDMISELGLMGDTCSSADLKSSPKYQAVHRADHVICISHSTQRDLIRLFDVPSAKTSVIHLGCDAFHANEAQKVDRTYIGTMGQPKPYLLYVGLRGAYKNFARLLEAYANSKRLSSDFNLVAFGSAPFTTAETAKINALGLSLDQVQHSGGSDDDLVQLYRNASAFVYPSLYEGFGLPPLEAMAQGCPVVSSNTSSMPEVIGDAAEYFDPHQADYISAAIERVVYWSERREDLILKGRLRSSMFDWARCASETRHLYQTIVSGSK</sequence>
<accession>A0A2T0XI53</accession>
<dbReference type="Gene3D" id="3.40.50.2000">
    <property type="entry name" value="Glycogen Phosphorylase B"/>
    <property type="match status" value="2"/>
</dbReference>
<dbReference type="GO" id="GO:0009103">
    <property type="term" value="P:lipopolysaccharide biosynthetic process"/>
    <property type="evidence" value="ECO:0007669"/>
    <property type="project" value="TreeGrafter"/>
</dbReference>
<evidence type="ECO:0000256" key="1">
    <source>
        <dbReference type="ARBA" id="ARBA00022679"/>
    </source>
</evidence>
<dbReference type="Pfam" id="PF00534">
    <property type="entry name" value="Glycos_transf_1"/>
    <property type="match status" value="1"/>
</dbReference>
<dbReference type="Pfam" id="PF13439">
    <property type="entry name" value="Glyco_transf_4"/>
    <property type="match status" value="1"/>
</dbReference>
<keyword evidence="5" id="KW-1185">Reference proteome</keyword>
<name>A0A2T0XI53_9BURK</name>
<organism evidence="4 5">
    <name type="scientific">Jezberella montanilacus</name>
    <dbReference type="NCBI Taxonomy" id="323426"/>
    <lineage>
        <taxon>Bacteria</taxon>
        <taxon>Pseudomonadati</taxon>
        <taxon>Pseudomonadota</taxon>
        <taxon>Betaproteobacteria</taxon>
        <taxon>Burkholderiales</taxon>
        <taxon>Alcaligenaceae</taxon>
        <taxon>Jezberella</taxon>
    </lineage>
</organism>
<comment type="caution">
    <text evidence="4">The sequence shown here is derived from an EMBL/GenBank/DDBJ whole genome shotgun (WGS) entry which is preliminary data.</text>
</comment>
<dbReference type="CDD" id="cd03809">
    <property type="entry name" value="GT4_MtfB-like"/>
    <property type="match status" value="1"/>
</dbReference>
<evidence type="ECO:0000259" key="2">
    <source>
        <dbReference type="Pfam" id="PF00534"/>
    </source>
</evidence>
<dbReference type="EMBL" id="PVTV01000012">
    <property type="protein sequence ID" value="PRY98628.1"/>
    <property type="molecule type" value="Genomic_DNA"/>
</dbReference>
<protein>
    <submittedName>
        <fullName evidence="4">Glycosyltransferase involved in cell wall biosynthesis</fullName>
    </submittedName>
</protein>
<dbReference type="Proteomes" id="UP000238308">
    <property type="component" value="Unassembled WGS sequence"/>
</dbReference>
<reference evidence="4 5" key="1">
    <citation type="submission" date="2018-03" db="EMBL/GenBank/DDBJ databases">
        <title>Genomic Encyclopedia of Type Strains, Phase III (KMG-III): the genomes of soil and plant-associated and newly described type strains.</title>
        <authorList>
            <person name="Whitman W."/>
        </authorList>
    </citation>
    <scope>NUCLEOTIDE SEQUENCE [LARGE SCALE GENOMIC DNA]</scope>
    <source>
        <strain evidence="4 5">MWH-P2sevCIIIb</strain>
    </source>
</reference>
<evidence type="ECO:0000313" key="5">
    <source>
        <dbReference type="Proteomes" id="UP000238308"/>
    </source>
</evidence>
<evidence type="ECO:0000313" key="4">
    <source>
        <dbReference type="EMBL" id="PRY98628.1"/>
    </source>
</evidence>
<dbReference type="AlphaFoldDB" id="A0A2T0XI53"/>
<evidence type="ECO:0000259" key="3">
    <source>
        <dbReference type="Pfam" id="PF13439"/>
    </source>
</evidence>
<keyword evidence="1 4" id="KW-0808">Transferase</keyword>
<gene>
    <name evidence="4" type="ORF">BCM14_1461</name>
</gene>
<dbReference type="InterPro" id="IPR028098">
    <property type="entry name" value="Glyco_trans_4-like_N"/>
</dbReference>